<dbReference type="EMBL" id="JMIY01000006">
    <property type="protein sequence ID" value="KCZ71270.1"/>
    <property type="molecule type" value="Genomic_DNA"/>
</dbReference>
<gene>
    <name evidence="1" type="ORF">ANME2D_02472</name>
</gene>
<comment type="caution">
    <text evidence="1">The sequence shown here is derived from an EMBL/GenBank/DDBJ whole genome shotgun (WGS) entry which is preliminary data.</text>
</comment>
<organism evidence="1 2">
    <name type="scientific">Candidatus Methanoperedens nitratireducens</name>
    <dbReference type="NCBI Taxonomy" id="1392998"/>
    <lineage>
        <taxon>Archaea</taxon>
        <taxon>Methanobacteriati</taxon>
        <taxon>Methanobacteriota</taxon>
        <taxon>Stenosarchaea group</taxon>
        <taxon>Methanomicrobia</taxon>
        <taxon>Methanosarcinales</taxon>
        <taxon>ANME-2 cluster</taxon>
        <taxon>Candidatus Methanoperedentaceae</taxon>
        <taxon>Candidatus Methanoperedens</taxon>
    </lineage>
</organism>
<dbReference type="AlphaFoldDB" id="A0A062V799"/>
<keyword evidence="2" id="KW-1185">Reference proteome</keyword>
<proteinExistence type="predicted"/>
<sequence length="34" mass="4080">MVDNLKEMKVGDIKETRSHSEWLKWVGKNITKDY</sequence>
<evidence type="ECO:0000313" key="2">
    <source>
        <dbReference type="Proteomes" id="UP000027153"/>
    </source>
</evidence>
<accession>A0A062V799</accession>
<reference evidence="1 2" key="1">
    <citation type="journal article" date="2013" name="Nature">
        <title>Anaerobic oxidation of methane coupled to nitrate reduction in a novel archaeal lineage.</title>
        <authorList>
            <person name="Haroon M.F."/>
            <person name="Hu S."/>
            <person name="Shi Y."/>
            <person name="Imelfort M."/>
            <person name="Keller J."/>
            <person name="Hugenholtz P."/>
            <person name="Yuan Z."/>
            <person name="Tyson G.W."/>
        </authorList>
    </citation>
    <scope>NUCLEOTIDE SEQUENCE [LARGE SCALE GENOMIC DNA]</scope>
    <source>
        <strain evidence="1 2">ANME-2d</strain>
    </source>
</reference>
<evidence type="ECO:0000313" key="1">
    <source>
        <dbReference type="EMBL" id="KCZ71270.1"/>
    </source>
</evidence>
<dbReference type="Proteomes" id="UP000027153">
    <property type="component" value="Unassembled WGS sequence"/>
</dbReference>
<name>A0A062V799_9EURY</name>
<protein>
    <submittedName>
        <fullName evidence="1">Uncharacterized protein</fullName>
    </submittedName>
</protein>